<accession>A0A2X0XN86</accession>
<dbReference type="PANTHER" id="PTHR43861">
    <property type="entry name" value="TRANS-ACONITATE 2-METHYLTRANSFERASE-RELATED"/>
    <property type="match status" value="1"/>
</dbReference>
<dbReference type="CDD" id="cd02440">
    <property type="entry name" value="AdoMet_MTases"/>
    <property type="match status" value="1"/>
</dbReference>
<reference evidence="2 3" key="1">
    <citation type="submission" date="2018-06" db="EMBL/GenBank/DDBJ databases">
        <authorList>
            <consortium name="Pathogen Informatics"/>
            <person name="Doyle S."/>
        </authorList>
    </citation>
    <scope>NUCLEOTIDE SEQUENCE [LARGE SCALE GENOMIC DNA]</scope>
    <source>
        <strain evidence="2 3">NCTC7582</strain>
    </source>
</reference>
<name>A0A2X0XN86_9BACI</name>
<evidence type="ECO:0000313" key="3">
    <source>
        <dbReference type="Proteomes" id="UP000251431"/>
    </source>
</evidence>
<dbReference type="Pfam" id="PF08241">
    <property type="entry name" value="Methyltransf_11"/>
    <property type="match status" value="1"/>
</dbReference>
<dbReference type="Gene3D" id="3.40.50.150">
    <property type="entry name" value="Vaccinia Virus protein VP39"/>
    <property type="match status" value="1"/>
</dbReference>
<proteinExistence type="predicted"/>
<dbReference type="PANTHER" id="PTHR43861:SF1">
    <property type="entry name" value="TRANS-ACONITATE 2-METHYLTRANSFERASE"/>
    <property type="match status" value="1"/>
</dbReference>
<feature type="domain" description="Methyltransferase type 11" evidence="1">
    <location>
        <begin position="39"/>
        <end position="128"/>
    </location>
</feature>
<dbReference type="InterPro" id="IPR029063">
    <property type="entry name" value="SAM-dependent_MTases_sf"/>
</dbReference>
<dbReference type="Proteomes" id="UP000251431">
    <property type="component" value="Unassembled WGS sequence"/>
</dbReference>
<dbReference type="InterPro" id="IPR013216">
    <property type="entry name" value="Methyltransf_11"/>
</dbReference>
<dbReference type="RefSeq" id="WP_048390372.1">
    <property type="nucleotide sequence ID" value="NZ_CP134502.1"/>
</dbReference>
<dbReference type="GO" id="GO:0032259">
    <property type="term" value="P:methylation"/>
    <property type="evidence" value="ECO:0007669"/>
    <property type="project" value="UniProtKB-KW"/>
</dbReference>
<dbReference type="GO" id="GO:0008757">
    <property type="term" value="F:S-adenosylmethionine-dependent methyltransferase activity"/>
    <property type="evidence" value="ECO:0007669"/>
    <property type="project" value="InterPro"/>
</dbReference>
<gene>
    <name evidence="2" type="primary">bioC_3</name>
    <name evidence="2" type="ORF">NCTC7582_03474</name>
</gene>
<dbReference type="EMBL" id="UAQE01000001">
    <property type="protein sequence ID" value="SPU00675.1"/>
    <property type="molecule type" value="Genomic_DNA"/>
</dbReference>
<protein>
    <submittedName>
        <fullName evidence="2">Type 11 methyltransferase</fullName>
        <ecNumber evidence="2">2.1.1.197</ecNumber>
    </submittedName>
</protein>
<evidence type="ECO:0000313" key="2">
    <source>
        <dbReference type="EMBL" id="SPU00675.1"/>
    </source>
</evidence>
<dbReference type="GO" id="GO:0102130">
    <property type="term" value="F:malonyl-CoA methyltransferase activity"/>
    <property type="evidence" value="ECO:0007669"/>
    <property type="project" value="UniProtKB-EC"/>
</dbReference>
<dbReference type="AlphaFoldDB" id="A0A2X0XN86"/>
<sequence>MTTKTKWNAHLYDEKHDFVSKLGTSLVDLLAPQKNEHILDVGCGTGDLANDISALGASVLGVDASATMILAAQQKYPAINFQTMEATAMHFSQQFDAVFSNAALHWMKEPDVVIENVYGALKNGGRFVAEMGGQGNIASIIWALQKSMESLQFPYIDHYFPWYFPSVEEYQSKLEKAGFQVENITLYKRPTPLQGQDGLRNWLVMFSENLLQHLKADEKEQVYATCEELLKPTCFQQNEWVIDYYRLRFIARKK</sequence>
<organism evidence="2 3">
    <name type="scientific">Lysinibacillus capsici</name>
    <dbReference type="NCBI Taxonomy" id="2115968"/>
    <lineage>
        <taxon>Bacteria</taxon>
        <taxon>Bacillati</taxon>
        <taxon>Bacillota</taxon>
        <taxon>Bacilli</taxon>
        <taxon>Bacillales</taxon>
        <taxon>Bacillaceae</taxon>
        <taxon>Lysinibacillus</taxon>
    </lineage>
</organism>
<keyword evidence="2" id="KW-0489">Methyltransferase</keyword>
<evidence type="ECO:0000259" key="1">
    <source>
        <dbReference type="Pfam" id="PF08241"/>
    </source>
</evidence>
<dbReference type="SUPFAM" id="SSF53335">
    <property type="entry name" value="S-adenosyl-L-methionine-dependent methyltransferases"/>
    <property type="match status" value="1"/>
</dbReference>
<keyword evidence="2" id="KW-0808">Transferase</keyword>
<dbReference type="EC" id="2.1.1.197" evidence="2"/>